<dbReference type="Gene3D" id="3.30.420.10">
    <property type="entry name" value="Ribonuclease H-like superfamily/Ribonuclease H"/>
    <property type="match status" value="1"/>
</dbReference>
<dbReference type="GO" id="GO:0015074">
    <property type="term" value="P:DNA integration"/>
    <property type="evidence" value="ECO:0007669"/>
    <property type="project" value="InterPro"/>
</dbReference>
<gene>
    <name evidence="2" type="ORF">CR165_21335</name>
</gene>
<proteinExistence type="predicted"/>
<accession>A0A2U1UYU4</accession>
<sequence>MARRISMAGRTELLAAVSTRYGGATRLERSRILDEFAAVTGYHRKHAIRLLSGWGTREMDALHGDNRDQARSQRCRYGPEIRDALIQLCEVADRVCSKRLQPMIAVLLPALERHGQVMLDETSRAKLLEVSAATIDRLLAGVRLVAGSGRRRPAGFGSAVRRSVPIRTFNDWSNPIPGWVEVDFVAHGGTTVSGGFVQTMVLTDVATGWTECIPIVIREAEMVVHALGRARELFPFPLRGVDFDNDSLFMNDLVVGWCRAEGLEVTRSRAYRKNDQAWVEQKNGAIVRRLVGYGRFEGVLAGESLGRLYASARLHGNLFQPSFKLREKRREGARVIKHYHAPEPPVMRTLAHASVSEADKVQLRGMLADADPVLLLAGIRAAQVELGKRVDARGIKAGRAETPAPLDLALFTASLKVAWEAGEQRPTHRRRYVRIKPIVRPSMLDAVRDHLLIWLEAKPALTAVAALDQLRALYPDRFTADHLRTVQRFMKVQRLTMAREILLGLLPHGTT</sequence>
<dbReference type="Proteomes" id="UP000245048">
    <property type="component" value="Unassembled WGS sequence"/>
</dbReference>
<dbReference type="GO" id="GO:0003676">
    <property type="term" value="F:nucleic acid binding"/>
    <property type="evidence" value="ECO:0007669"/>
    <property type="project" value="InterPro"/>
</dbReference>
<keyword evidence="3" id="KW-1185">Reference proteome</keyword>
<evidence type="ECO:0000313" key="2">
    <source>
        <dbReference type="EMBL" id="PWC26807.1"/>
    </source>
</evidence>
<dbReference type="PROSITE" id="PS50994">
    <property type="entry name" value="INTEGRASE"/>
    <property type="match status" value="1"/>
</dbReference>
<dbReference type="AlphaFoldDB" id="A0A2U1UYU4"/>
<reference evidence="3" key="1">
    <citation type="submission" date="2017-10" db="EMBL/GenBank/DDBJ databases">
        <authorList>
            <person name="Toshchakov S.V."/>
            <person name="Goeva M.A."/>
        </authorList>
    </citation>
    <scope>NUCLEOTIDE SEQUENCE [LARGE SCALE GENOMIC DNA]</scope>
    <source>
        <strain evidence="3">JR1/69-1-13</strain>
    </source>
</reference>
<feature type="domain" description="Integrase catalytic" evidence="1">
    <location>
        <begin position="171"/>
        <end position="353"/>
    </location>
</feature>
<protein>
    <submittedName>
        <fullName evidence="2">Transposase</fullName>
    </submittedName>
</protein>
<dbReference type="RefSeq" id="WP_109518957.1">
    <property type="nucleotide sequence ID" value="NZ_PDOA01000024.1"/>
</dbReference>
<organism evidence="2 3">
    <name type="scientific">Teichococcus aestuarii</name>
    <dbReference type="NCBI Taxonomy" id="568898"/>
    <lineage>
        <taxon>Bacteria</taxon>
        <taxon>Pseudomonadati</taxon>
        <taxon>Pseudomonadota</taxon>
        <taxon>Alphaproteobacteria</taxon>
        <taxon>Acetobacterales</taxon>
        <taxon>Roseomonadaceae</taxon>
        <taxon>Roseomonas</taxon>
    </lineage>
</organism>
<dbReference type="EMBL" id="PDOA01000024">
    <property type="protein sequence ID" value="PWC26807.1"/>
    <property type="molecule type" value="Genomic_DNA"/>
</dbReference>
<evidence type="ECO:0000313" key="3">
    <source>
        <dbReference type="Proteomes" id="UP000245048"/>
    </source>
</evidence>
<dbReference type="OrthoDB" id="2370461at2"/>
<dbReference type="InterPro" id="IPR012337">
    <property type="entry name" value="RNaseH-like_sf"/>
</dbReference>
<name>A0A2U1UYU4_9PROT</name>
<dbReference type="InterPro" id="IPR036397">
    <property type="entry name" value="RNaseH_sf"/>
</dbReference>
<dbReference type="InterPro" id="IPR001584">
    <property type="entry name" value="Integrase_cat-core"/>
</dbReference>
<dbReference type="SUPFAM" id="SSF53098">
    <property type="entry name" value="Ribonuclease H-like"/>
    <property type="match status" value="1"/>
</dbReference>
<comment type="caution">
    <text evidence="2">The sequence shown here is derived from an EMBL/GenBank/DDBJ whole genome shotgun (WGS) entry which is preliminary data.</text>
</comment>
<evidence type="ECO:0000259" key="1">
    <source>
        <dbReference type="PROSITE" id="PS50994"/>
    </source>
</evidence>